<dbReference type="EMBL" id="CM056817">
    <property type="protein sequence ID" value="KAJ8621267.1"/>
    <property type="molecule type" value="Genomic_DNA"/>
</dbReference>
<evidence type="ECO:0000313" key="2">
    <source>
        <dbReference type="Proteomes" id="UP001234297"/>
    </source>
</evidence>
<comment type="caution">
    <text evidence="1">The sequence shown here is derived from an EMBL/GenBank/DDBJ whole genome shotgun (WGS) entry which is preliminary data.</text>
</comment>
<dbReference type="Proteomes" id="UP001234297">
    <property type="component" value="Chromosome 9"/>
</dbReference>
<gene>
    <name evidence="1" type="ORF">MRB53_029796</name>
</gene>
<sequence>MNKNKNKDFRKKRRESRRTESLVFNSGLHQSLFSASFPSQIPQLLAKLKPIFFSTTRKRKDEILESKKFEHILNLVEIWLWSYQPRQTWTVEGLIRGTSIIQPSYGTLGVAFSLLRNT</sequence>
<reference evidence="1 2" key="1">
    <citation type="journal article" date="2022" name="Hortic Res">
        <title>A haplotype resolved chromosomal level avocado genome allows analysis of novel avocado genes.</title>
        <authorList>
            <person name="Nath O."/>
            <person name="Fletcher S.J."/>
            <person name="Hayward A."/>
            <person name="Shaw L.M."/>
            <person name="Masouleh A.K."/>
            <person name="Furtado A."/>
            <person name="Henry R.J."/>
            <person name="Mitter N."/>
        </authorList>
    </citation>
    <scope>NUCLEOTIDE SEQUENCE [LARGE SCALE GENOMIC DNA]</scope>
    <source>
        <strain evidence="2">cv. Hass</strain>
    </source>
</reference>
<protein>
    <submittedName>
        <fullName evidence="1">Uncharacterized protein</fullName>
    </submittedName>
</protein>
<keyword evidence="2" id="KW-1185">Reference proteome</keyword>
<accession>A0ACC2KJB3</accession>
<evidence type="ECO:0000313" key="1">
    <source>
        <dbReference type="EMBL" id="KAJ8621267.1"/>
    </source>
</evidence>
<name>A0ACC2KJB3_PERAE</name>
<proteinExistence type="predicted"/>
<organism evidence="1 2">
    <name type="scientific">Persea americana</name>
    <name type="common">Avocado</name>
    <dbReference type="NCBI Taxonomy" id="3435"/>
    <lineage>
        <taxon>Eukaryota</taxon>
        <taxon>Viridiplantae</taxon>
        <taxon>Streptophyta</taxon>
        <taxon>Embryophyta</taxon>
        <taxon>Tracheophyta</taxon>
        <taxon>Spermatophyta</taxon>
        <taxon>Magnoliopsida</taxon>
        <taxon>Magnoliidae</taxon>
        <taxon>Laurales</taxon>
        <taxon>Lauraceae</taxon>
        <taxon>Persea</taxon>
    </lineage>
</organism>